<dbReference type="PANTHER" id="PTHR33908:SF11">
    <property type="entry name" value="MEMBRANE PROTEIN"/>
    <property type="match status" value="1"/>
</dbReference>
<evidence type="ECO:0000256" key="3">
    <source>
        <dbReference type="ARBA" id="ARBA00022676"/>
    </source>
</evidence>
<evidence type="ECO:0000259" key="9">
    <source>
        <dbReference type="Pfam" id="PF13231"/>
    </source>
</evidence>
<feature type="transmembrane region" description="Helical" evidence="8">
    <location>
        <begin position="339"/>
        <end position="361"/>
    </location>
</feature>
<accession>A0A0G1FHJ6</accession>
<keyword evidence="6 8" id="KW-1133">Transmembrane helix</keyword>
<feature type="transmembrane region" description="Helical" evidence="8">
    <location>
        <begin position="315"/>
        <end position="333"/>
    </location>
</feature>
<keyword evidence="4" id="KW-0808">Transferase</keyword>
<feature type="transmembrane region" description="Helical" evidence="8">
    <location>
        <begin position="180"/>
        <end position="198"/>
    </location>
</feature>
<proteinExistence type="predicted"/>
<evidence type="ECO:0000256" key="1">
    <source>
        <dbReference type="ARBA" id="ARBA00004651"/>
    </source>
</evidence>
<sequence length="512" mass="58034">MRSSKVLVAILLLAFFFRFFQLTSVPPSLHGDEIGVGYNAWTLLTSGAGEYGEKFPLTFRADISPLIFYLTVPAIAFFGPTEFAIRSLSTLTGVLTVFVAYVFCLKLCRLYGLLNSRICLLFTLLMAISPWHIQVSRIGHDASLALLIQMIAMIIFLHFLEKQKPGLLLLSAFLFGLSVYAYHTPSFTTPVLLLLLLVTFRKILNRFRPILLLAFFIFIAVITPIALHRISKPLGDTRFGGINIFIREQPDENLLVTIPRRFAVSFINQLNPVSWFWDTSSSRYFNVKNNGFLYVLDFGLISLGIWNLKSKLRLFLLGWIIIGLSAGALTTGPVNAGRILFILPPLLLFASIGFFSVLQIMLKKNLNLLVVLVSVYILGLSNFLIQYFNVSPQLFYKKWEYGAKEAAKFSLSHESQVQKIVITDQIKQGYIYVLYYGQKSPAWIQSVFNKKHPYIGYSAFGNYEFRTINWERDRYLKQTLFIGTPDEIPSAFFINSISAPDGTVLYGIVQTD</sequence>
<evidence type="ECO:0000256" key="6">
    <source>
        <dbReference type="ARBA" id="ARBA00022989"/>
    </source>
</evidence>
<feature type="transmembrane region" description="Helical" evidence="8">
    <location>
        <begin position="368"/>
        <end position="388"/>
    </location>
</feature>
<dbReference type="InterPro" id="IPR050297">
    <property type="entry name" value="LipidA_mod_glycosyltrf_83"/>
</dbReference>
<feature type="transmembrane region" description="Helical" evidence="8">
    <location>
        <begin position="143"/>
        <end position="160"/>
    </location>
</feature>
<dbReference type="GO" id="GO:0009103">
    <property type="term" value="P:lipopolysaccharide biosynthetic process"/>
    <property type="evidence" value="ECO:0007669"/>
    <property type="project" value="UniProtKB-ARBA"/>
</dbReference>
<dbReference type="EMBL" id="LCFB01000001">
    <property type="protein sequence ID" value="KKS86313.1"/>
    <property type="molecule type" value="Genomic_DNA"/>
</dbReference>
<evidence type="ECO:0000256" key="5">
    <source>
        <dbReference type="ARBA" id="ARBA00022692"/>
    </source>
</evidence>
<feature type="domain" description="Glycosyltransferase RgtA/B/C/D-like" evidence="9">
    <location>
        <begin position="64"/>
        <end position="222"/>
    </location>
</feature>
<feature type="transmembrane region" description="Helical" evidence="8">
    <location>
        <begin position="83"/>
        <end position="103"/>
    </location>
</feature>
<keyword evidence="5 8" id="KW-0812">Transmembrane</keyword>
<keyword evidence="2" id="KW-1003">Cell membrane</keyword>
<dbReference type="Proteomes" id="UP000034543">
    <property type="component" value="Unassembled WGS sequence"/>
</dbReference>
<evidence type="ECO:0000256" key="4">
    <source>
        <dbReference type="ARBA" id="ARBA00022679"/>
    </source>
</evidence>
<dbReference type="InterPro" id="IPR038731">
    <property type="entry name" value="RgtA/B/C-like"/>
</dbReference>
<dbReference type="AlphaFoldDB" id="A0A0G1FHJ6"/>
<dbReference type="PANTHER" id="PTHR33908">
    <property type="entry name" value="MANNOSYLTRANSFERASE YKCB-RELATED"/>
    <property type="match status" value="1"/>
</dbReference>
<reference evidence="10 11" key="1">
    <citation type="journal article" date="2015" name="Nature">
        <title>rRNA introns, odd ribosomes, and small enigmatic genomes across a large radiation of phyla.</title>
        <authorList>
            <person name="Brown C.T."/>
            <person name="Hug L.A."/>
            <person name="Thomas B.C."/>
            <person name="Sharon I."/>
            <person name="Castelle C.J."/>
            <person name="Singh A."/>
            <person name="Wilkins M.J."/>
            <person name="Williams K.H."/>
            <person name="Banfield J.F."/>
        </authorList>
    </citation>
    <scope>NUCLEOTIDE SEQUENCE [LARGE SCALE GENOMIC DNA]</scope>
</reference>
<feature type="transmembrane region" description="Helical" evidence="8">
    <location>
        <begin position="291"/>
        <end position="308"/>
    </location>
</feature>
<keyword evidence="3" id="KW-0328">Glycosyltransferase</keyword>
<evidence type="ECO:0000313" key="11">
    <source>
        <dbReference type="Proteomes" id="UP000034543"/>
    </source>
</evidence>
<feature type="transmembrane region" description="Helical" evidence="8">
    <location>
        <begin position="210"/>
        <end position="230"/>
    </location>
</feature>
<gene>
    <name evidence="10" type="ORF">UV59_C0001G0036</name>
</gene>
<name>A0A0G1FHJ6_9BACT</name>
<comment type="subcellular location">
    <subcellularLocation>
        <location evidence="1">Cell membrane</location>
        <topology evidence="1">Multi-pass membrane protein</topology>
    </subcellularLocation>
</comment>
<organism evidence="10 11">
    <name type="scientific">Candidatus Gottesmanbacteria bacterium GW2011_GWA1_43_11</name>
    <dbReference type="NCBI Taxonomy" id="1618436"/>
    <lineage>
        <taxon>Bacteria</taxon>
        <taxon>Candidatus Gottesmaniibacteriota</taxon>
    </lineage>
</organism>
<dbReference type="GO" id="GO:0016763">
    <property type="term" value="F:pentosyltransferase activity"/>
    <property type="evidence" value="ECO:0007669"/>
    <property type="project" value="TreeGrafter"/>
</dbReference>
<dbReference type="GO" id="GO:0005886">
    <property type="term" value="C:plasma membrane"/>
    <property type="evidence" value="ECO:0007669"/>
    <property type="project" value="UniProtKB-SubCell"/>
</dbReference>
<dbReference type="Pfam" id="PF13231">
    <property type="entry name" value="PMT_2"/>
    <property type="match status" value="1"/>
</dbReference>
<comment type="caution">
    <text evidence="10">The sequence shown here is derived from an EMBL/GenBank/DDBJ whole genome shotgun (WGS) entry which is preliminary data.</text>
</comment>
<keyword evidence="7 8" id="KW-0472">Membrane</keyword>
<evidence type="ECO:0000256" key="8">
    <source>
        <dbReference type="SAM" id="Phobius"/>
    </source>
</evidence>
<evidence type="ECO:0000313" key="10">
    <source>
        <dbReference type="EMBL" id="KKS86313.1"/>
    </source>
</evidence>
<evidence type="ECO:0000256" key="7">
    <source>
        <dbReference type="ARBA" id="ARBA00023136"/>
    </source>
</evidence>
<protein>
    <recommendedName>
        <fullName evidence="9">Glycosyltransferase RgtA/B/C/D-like domain-containing protein</fullName>
    </recommendedName>
</protein>
<evidence type="ECO:0000256" key="2">
    <source>
        <dbReference type="ARBA" id="ARBA00022475"/>
    </source>
</evidence>
<feature type="transmembrane region" description="Helical" evidence="8">
    <location>
        <begin position="109"/>
        <end position="131"/>
    </location>
</feature>
<dbReference type="STRING" id="1618436.UV59_C0001G0036"/>